<gene>
    <name evidence="1" type="ORF">D9613_006536</name>
</gene>
<accession>A0A8H4VKE8</accession>
<dbReference type="EMBL" id="JAACJL010000058">
    <property type="protein sequence ID" value="KAF4611129.1"/>
    <property type="molecule type" value="Genomic_DNA"/>
</dbReference>
<dbReference type="AlphaFoldDB" id="A0A8H4VKE8"/>
<keyword evidence="2" id="KW-1185">Reference proteome</keyword>
<reference evidence="1 2" key="1">
    <citation type="submission" date="2019-12" db="EMBL/GenBank/DDBJ databases">
        <authorList>
            <person name="Floudas D."/>
            <person name="Bentzer J."/>
            <person name="Ahren D."/>
            <person name="Johansson T."/>
            <person name="Persson P."/>
            <person name="Tunlid A."/>
        </authorList>
    </citation>
    <scope>NUCLEOTIDE SEQUENCE [LARGE SCALE GENOMIC DNA]</scope>
    <source>
        <strain evidence="1 2">CBS 102.39</strain>
    </source>
</reference>
<name>A0A8H4VKE8_9AGAR</name>
<comment type="caution">
    <text evidence="1">The sequence shown here is derived from an EMBL/GenBank/DDBJ whole genome shotgun (WGS) entry which is preliminary data.</text>
</comment>
<proteinExistence type="predicted"/>
<protein>
    <submittedName>
        <fullName evidence="1">Uncharacterized protein</fullName>
    </submittedName>
</protein>
<dbReference type="Proteomes" id="UP000521872">
    <property type="component" value="Unassembled WGS sequence"/>
</dbReference>
<organism evidence="1 2">
    <name type="scientific">Agrocybe pediades</name>
    <dbReference type="NCBI Taxonomy" id="84607"/>
    <lineage>
        <taxon>Eukaryota</taxon>
        <taxon>Fungi</taxon>
        <taxon>Dikarya</taxon>
        <taxon>Basidiomycota</taxon>
        <taxon>Agaricomycotina</taxon>
        <taxon>Agaricomycetes</taxon>
        <taxon>Agaricomycetidae</taxon>
        <taxon>Agaricales</taxon>
        <taxon>Agaricineae</taxon>
        <taxon>Strophariaceae</taxon>
        <taxon>Agrocybe</taxon>
    </lineage>
</organism>
<evidence type="ECO:0000313" key="1">
    <source>
        <dbReference type="EMBL" id="KAF4611129.1"/>
    </source>
</evidence>
<sequence>MFILPTNAPHLSQLRSLEIGPVCDPTDLIQTLSSTSLLEKLKIELDRRHINCDSDSEKKPNRVSGVVPSKKVTLPCLKKLVVKAYHDTLGAAVTILDSLDMTTDFTLFFESTTNGEFRSQDVDGLARILTVYLSSRQAHLPNDEGAIELESRHCFHVKYEAIGLFVFIPEGLTAGCMLSLLRSLLGAPCFQRAQSLELDSLHCEDPVHDGVREILASLTSVASLVIDEDDLSDIVRWSGEANDGGAGELLPALEEMFIEGKYSNGLAHEVLLNQFAENRIARRGKPLKAEYWCRVLKDYVKWQFDSQA</sequence>
<evidence type="ECO:0000313" key="2">
    <source>
        <dbReference type="Proteomes" id="UP000521872"/>
    </source>
</evidence>